<keyword evidence="7" id="KW-0472">Membrane</keyword>
<sequence length="499" mass="56074">MSSRSSGEKMAGFADLLRSRLRALLPLGLISMFGLSIYFFFCSLTSHDPEVGFEEIQHPHFRIDGLGRVGTPDFSRAGGLIFDSDNQPAAAPDLKVYEPDQLMRLPILHRTSQDPFDLRNGFKALRDSKSPWLASTPAGVMLINRLSRNRFPPADSIDPSRGSLPPPPPLWPPPNLLKEKHHTLKTPIPKHLIAGLNTSYVWQGKDRILEGKLPKIQWAGFDKPDWETPADRINRLERQGWVRRGFQHVWEGYKARAWGHDELKPISGSFQDPFAGWGATLVDCLDTLLIMNLTLEYNYARTHVKAIDWAYTIDINRMGRYGSYSTNQPMISFFETVIRYMGGLISAYDLSGDELMLERAEDLAEWLVPAFGTSSGLPASRYQIGSNPLGEQTGRVCIAEIGSLTLEFTRLSQLTAKGFYYDVVQKITDLLDGDQWASSSRPGTLFPTHVNPQSPQLLSGQYTFGAMADSYYEYLVEQILLFRLCFTITILIDGHPLGI</sequence>
<dbReference type="Pfam" id="PF01532">
    <property type="entry name" value="Glyco_hydro_47"/>
    <property type="match status" value="1"/>
</dbReference>
<dbReference type="GO" id="GO:0016020">
    <property type="term" value="C:membrane"/>
    <property type="evidence" value="ECO:0007669"/>
    <property type="project" value="InterPro"/>
</dbReference>
<keyword evidence="6" id="KW-0326">Glycosidase</keyword>
<evidence type="ECO:0000313" key="8">
    <source>
        <dbReference type="EMBL" id="KAA1129582.1"/>
    </source>
</evidence>
<feature type="transmembrane region" description="Helical" evidence="7">
    <location>
        <begin position="21"/>
        <end position="41"/>
    </location>
</feature>
<comment type="cofactor">
    <cofactor evidence="1">
        <name>Ca(2+)</name>
        <dbReference type="ChEBI" id="CHEBI:29108"/>
    </cofactor>
</comment>
<keyword evidence="5" id="KW-1015">Disulfide bond</keyword>
<dbReference type="Proteomes" id="UP000325313">
    <property type="component" value="Unassembled WGS sequence"/>
</dbReference>
<reference evidence="8 9" key="1">
    <citation type="submission" date="2019-05" db="EMBL/GenBank/DDBJ databases">
        <title>Emergence of the Ug99 lineage of the wheat stem rust pathogen through somatic hybridization.</title>
        <authorList>
            <person name="Li F."/>
            <person name="Upadhyaya N.M."/>
            <person name="Sperschneider J."/>
            <person name="Matny O."/>
            <person name="Nguyen-Phuc H."/>
            <person name="Mago R."/>
            <person name="Raley C."/>
            <person name="Miller M.E."/>
            <person name="Silverstein K.A.T."/>
            <person name="Henningsen E."/>
            <person name="Hirsch C.D."/>
            <person name="Visser B."/>
            <person name="Pretorius Z.A."/>
            <person name="Steffenson B.J."/>
            <person name="Schwessinger B."/>
            <person name="Dodds P.N."/>
            <person name="Figueroa M."/>
        </authorList>
    </citation>
    <scope>NUCLEOTIDE SEQUENCE [LARGE SCALE GENOMIC DNA]</scope>
    <source>
        <strain evidence="8 9">Ug99</strain>
    </source>
</reference>
<dbReference type="GO" id="GO:0005783">
    <property type="term" value="C:endoplasmic reticulum"/>
    <property type="evidence" value="ECO:0007669"/>
    <property type="project" value="TreeGrafter"/>
</dbReference>
<keyword evidence="4 6" id="KW-0378">Hydrolase</keyword>
<accession>A0A5B0RVY2</accession>
<dbReference type="GO" id="GO:0005975">
    <property type="term" value="P:carbohydrate metabolic process"/>
    <property type="evidence" value="ECO:0007669"/>
    <property type="project" value="InterPro"/>
</dbReference>
<evidence type="ECO:0000256" key="7">
    <source>
        <dbReference type="SAM" id="Phobius"/>
    </source>
</evidence>
<dbReference type="FunFam" id="1.50.10.10:FF:000131">
    <property type="entry name" value="alpha-1,2-Mannosidase"/>
    <property type="match status" value="1"/>
</dbReference>
<keyword evidence="7" id="KW-1133">Transmembrane helix</keyword>
<organism evidence="8 9">
    <name type="scientific">Puccinia graminis f. sp. tritici</name>
    <dbReference type="NCBI Taxonomy" id="56615"/>
    <lineage>
        <taxon>Eukaryota</taxon>
        <taxon>Fungi</taxon>
        <taxon>Dikarya</taxon>
        <taxon>Basidiomycota</taxon>
        <taxon>Pucciniomycotina</taxon>
        <taxon>Pucciniomycetes</taxon>
        <taxon>Pucciniales</taxon>
        <taxon>Pucciniaceae</taxon>
        <taxon>Puccinia</taxon>
    </lineage>
</organism>
<comment type="caution">
    <text evidence="8">The sequence shown here is derived from an EMBL/GenBank/DDBJ whole genome shotgun (WGS) entry which is preliminary data.</text>
</comment>
<proteinExistence type="inferred from homology"/>
<dbReference type="EMBL" id="VDEP01000136">
    <property type="protein sequence ID" value="KAA1129582.1"/>
    <property type="molecule type" value="Genomic_DNA"/>
</dbReference>
<dbReference type="AlphaFoldDB" id="A0A5B0RVY2"/>
<dbReference type="SUPFAM" id="SSF48225">
    <property type="entry name" value="Seven-hairpin glycosidases"/>
    <property type="match status" value="1"/>
</dbReference>
<dbReference type="EC" id="3.2.1.-" evidence="6"/>
<evidence type="ECO:0000256" key="4">
    <source>
        <dbReference type="ARBA" id="ARBA00022801"/>
    </source>
</evidence>
<evidence type="ECO:0000313" key="9">
    <source>
        <dbReference type="Proteomes" id="UP000325313"/>
    </source>
</evidence>
<dbReference type="InterPro" id="IPR001382">
    <property type="entry name" value="Glyco_hydro_47"/>
</dbReference>
<dbReference type="GO" id="GO:0004571">
    <property type="term" value="F:mannosyl-oligosaccharide 1,2-alpha-mannosidase activity"/>
    <property type="evidence" value="ECO:0007669"/>
    <property type="project" value="InterPro"/>
</dbReference>
<name>A0A5B0RVY2_PUCGR</name>
<dbReference type="Gene3D" id="1.50.10.10">
    <property type="match status" value="1"/>
</dbReference>
<protein>
    <recommendedName>
        <fullName evidence="6">alpha-1,2-Mannosidase</fullName>
        <ecNumber evidence="6">3.2.1.-</ecNumber>
    </recommendedName>
</protein>
<dbReference type="PRINTS" id="PR00747">
    <property type="entry name" value="GLYHDRLASE47"/>
</dbReference>
<comment type="pathway">
    <text evidence="2">Protein modification; protein glycosylation.</text>
</comment>
<dbReference type="InterPro" id="IPR012341">
    <property type="entry name" value="6hp_glycosidase-like_sf"/>
</dbReference>
<comment type="similarity">
    <text evidence="3 6">Belongs to the glycosyl hydrolase 47 family.</text>
</comment>
<gene>
    <name evidence="8" type="ORF">PGTUg99_030600</name>
</gene>
<evidence type="ECO:0000256" key="1">
    <source>
        <dbReference type="ARBA" id="ARBA00001913"/>
    </source>
</evidence>
<dbReference type="PANTHER" id="PTHR11742:SF103">
    <property type="entry name" value="ENDOPLASMIC RETICULUM MANNOSIDASE MNL2-RELATED"/>
    <property type="match status" value="1"/>
</dbReference>
<evidence type="ECO:0000256" key="3">
    <source>
        <dbReference type="ARBA" id="ARBA00007658"/>
    </source>
</evidence>
<evidence type="ECO:0000256" key="2">
    <source>
        <dbReference type="ARBA" id="ARBA00004922"/>
    </source>
</evidence>
<keyword evidence="7" id="KW-0812">Transmembrane</keyword>
<dbReference type="InterPro" id="IPR036026">
    <property type="entry name" value="Seven-hairpin_glycosidases"/>
</dbReference>
<dbReference type="PANTHER" id="PTHR11742">
    <property type="entry name" value="MANNOSYL-OLIGOSACCHARIDE ALPHA-1,2-MANNOSIDASE-RELATED"/>
    <property type="match status" value="1"/>
</dbReference>
<evidence type="ECO:0000256" key="5">
    <source>
        <dbReference type="ARBA" id="ARBA00023157"/>
    </source>
</evidence>
<dbReference type="GO" id="GO:0005509">
    <property type="term" value="F:calcium ion binding"/>
    <property type="evidence" value="ECO:0007669"/>
    <property type="project" value="InterPro"/>
</dbReference>
<evidence type="ECO:0000256" key="6">
    <source>
        <dbReference type="RuleBase" id="RU361193"/>
    </source>
</evidence>
<dbReference type="GO" id="GO:0036503">
    <property type="term" value="P:ERAD pathway"/>
    <property type="evidence" value="ECO:0007669"/>
    <property type="project" value="UniProtKB-ARBA"/>
</dbReference>
<dbReference type="InterPro" id="IPR050749">
    <property type="entry name" value="Glycosyl_Hydrolase_47"/>
</dbReference>